<protein>
    <submittedName>
        <fullName evidence="2">Uncharacterized protein</fullName>
    </submittedName>
</protein>
<dbReference type="Proteomes" id="UP000254410">
    <property type="component" value="Chromosome"/>
</dbReference>
<evidence type="ECO:0000256" key="1">
    <source>
        <dbReference type="SAM" id="SignalP"/>
    </source>
</evidence>
<dbReference type="AlphaFoldDB" id="A0A3G6YKC1"/>
<organism evidence="2 3">
    <name type="scientific">Acinetobacter pittii</name>
    <name type="common">Acinetobacter genomosp. 3</name>
    <dbReference type="NCBI Taxonomy" id="48296"/>
    <lineage>
        <taxon>Bacteria</taxon>
        <taxon>Pseudomonadati</taxon>
        <taxon>Pseudomonadota</taxon>
        <taxon>Gammaproteobacteria</taxon>
        <taxon>Moraxellales</taxon>
        <taxon>Moraxellaceae</taxon>
        <taxon>Acinetobacter</taxon>
        <taxon>Acinetobacter calcoaceticus/baumannii complex</taxon>
    </lineage>
</organism>
<evidence type="ECO:0000313" key="2">
    <source>
        <dbReference type="EMBL" id="AZC00882.1"/>
    </source>
</evidence>
<gene>
    <name evidence="2" type="ORF">DKE52_014160</name>
</gene>
<accession>A0A3G6YKC1</accession>
<dbReference type="EMBL" id="CP033540">
    <property type="protein sequence ID" value="AZC00882.1"/>
    <property type="molecule type" value="Genomic_DNA"/>
</dbReference>
<sequence length="87" mass="10081">MKFLSFILGLTFASNCFALSSEEFEKKYQQLTNDLTNAIINNAADSRNYDDQKVPESEKIKSKSSWCKLTKTRVTQLDFVVNNFFRL</sequence>
<proteinExistence type="predicted"/>
<feature type="signal peptide" evidence="1">
    <location>
        <begin position="1"/>
        <end position="18"/>
    </location>
</feature>
<feature type="chain" id="PRO_5018556682" evidence="1">
    <location>
        <begin position="19"/>
        <end position="87"/>
    </location>
</feature>
<keyword evidence="1" id="KW-0732">Signal</keyword>
<reference evidence="2 3" key="2">
    <citation type="submission" date="2018-12" db="EMBL/GenBank/DDBJ databases">
        <title>Molecular Epidemiology of Emerging Carbapenem-Resistance in Acinetobacter nosocomialis and Acinetobacter pittii in Taiwan, 2010-2014.</title>
        <authorList>
            <person name="Huang W.-C."/>
            <person name="Wang H.-Y."/>
            <person name="Lai J.-F."/>
            <person name="Lauderdale T.-L."/>
            <person name="Sytwu H.-K."/>
        </authorList>
    </citation>
    <scope>NUCLEOTIDE SEQUENCE [LARGE SCALE GENOMIC DNA]</scope>
    <source>
        <strain evidence="2 3">2014S06-099</strain>
    </source>
</reference>
<evidence type="ECO:0000313" key="3">
    <source>
        <dbReference type="Proteomes" id="UP000254410"/>
    </source>
</evidence>
<name>A0A3G6YKC1_ACIPI</name>
<reference evidence="2 3" key="1">
    <citation type="submission" date="2018-11" db="EMBL/GenBank/DDBJ databases">
        <authorList>
            <person name="Kuo S.-C."/>
            <person name="Chen F.-J."/>
            <person name="Liao Y.-C."/>
        </authorList>
    </citation>
    <scope>NUCLEOTIDE SEQUENCE [LARGE SCALE GENOMIC DNA]</scope>
    <source>
        <strain evidence="2 3">2014S06-099</strain>
    </source>
</reference>